<accession>A0A3M7Q285</accession>
<comment type="caution">
    <text evidence="1">The sequence shown here is derived from an EMBL/GenBank/DDBJ whole genome shotgun (WGS) entry which is preliminary data.</text>
</comment>
<sequence length="75" mass="8483">MTPVQLKSIKIIGHSPSEYGPSTVRGQGLGFRSSIFFLNSEKYIKNSGVENYGPLNCTREPDEETWRKLSSKFDK</sequence>
<dbReference type="EMBL" id="REGN01007676">
    <property type="protein sequence ID" value="RNA05547.1"/>
    <property type="molecule type" value="Genomic_DNA"/>
</dbReference>
<proteinExistence type="predicted"/>
<dbReference type="Proteomes" id="UP000276133">
    <property type="component" value="Unassembled WGS sequence"/>
</dbReference>
<evidence type="ECO:0000313" key="2">
    <source>
        <dbReference type="Proteomes" id="UP000276133"/>
    </source>
</evidence>
<organism evidence="1 2">
    <name type="scientific">Brachionus plicatilis</name>
    <name type="common">Marine rotifer</name>
    <name type="synonym">Brachionus muelleri</name>
    <dbReference type="NCBI Taxonomy" id="10195"/>
    <lineage>
        <taxon>Eukaryota</taxon>
        <taxon>Metazoa</taxon>
        <taxon>Spiralia</taxon>
        <taxon>Gnathifera</taxon>
        <taxon>Rotifera</taxon>
        <taxon>Eurotatoria</taxon>
        <taxon>Monogononta</taxon>
        <taxon>Pseudotrocha</taxon>
        <taxon>Ploima</taxon>
        <taxon>Brachionidae</taxon>
        <taxon>Brachionus</taxon>
    </lineage>
</organism>
<protein>
    <submittedName>
        <fullName evidence="1">Uncharacterized protein</fullName>
    </submittedName>
</protein>
<gene>
    <name evidence="1" type="ORF">BpHYR1_030850</name>
</gene>
<name>A0A3M7Q285_BRAPC</name>
<evidence type="ECO:0000313" key="1">
    <source>
        <dbReference type="EMBL" id="RNA05547.1"/>
    </source>
</evidence>
<dbReference type="AlphaFoldDB" id="A0A3M7Q285"/>
<reference evidence="1 2" key="1">
    <citation type="journal article" date="2018" name="Sci. Rep.">
        <title>Genomic signatures of local adaptation to the degree of environmental predictability in rotifers.</title>
        <authorList>
            <person name="Franch-Gras L."/>
            <person name="Hahn C."/>
            <person name="Garcia-Roger E.M."/>
            <person name="Carmona M.J."/>
            <person name="Serra M."/>
            <person name="Gomez A."/>
        </authorList>
    </citation>
    <scope>NUCLEOTIDE SEQUENCE [LARGE SCALE GENOMIC DNA]</scope>
    <source>
        <strain evidence="1">HYR1</strain>
    </source>
</reference>
<keyword evidence="2" id="KW-1185">Reference proteome</keyword>